<dbReference type="GeneID" id="69281581"/>
<accession>A0A1G8TG52</accession>
<dbReference type="EMBL" id="CP054580">
    <property type="protein sequence ID" value="QKS25320.1"/>
    <property type="molecule type" value="Genomic_DNA"/>
</dbReference>
<dbReference type="RefSeq" id="WP_022521937.1">
    <property type="nucleotide sequence ID" value="NZ_CP039374.2"/>
</dbReference>
<proteinExistence type="predicted"/>
<dbReference type="SUPFAM" id="SSF56399">
    <property type="entry name" value="ADP-ribosylation"/>
    <property type="match status" value="1"/>
</dbReference>
<keyword evidence="2" id="KW-1185">Reference proteome</keyword>
<dbReference type="AlphaFoldDB" id="A0A1G8TG52"/>
<sequence>MYSSKPTIVYGFHGLDKDIAISILNQKSEFKHSNNKYDWLGNGVYFWENNLERAHQYALQDSQRAASNVKDPFVLGAVIELGNCLDLLDQKYNDFLKEAYQQLKDDLEAEGTPLPENRSFGKTDFDFKARELDCAVIRYACALAKEQGEPFDSVRAAFIEGDPLYDGAKFFSENHIQLAIINPDCIKGIFLPRQSTQEIELAEGKLSTNV</sequence>
<evidence type="ECO:0000313" key="2">
    <source>
        <dbReference type="Proteomes" id="UP000509761"/>
    </source>
</evidence>
<dbReference type="Proteomes" id="UP000509761">
    <property type="component" value="Chromosome"/>
</dbReference>
<name>A0A1G8TG52_9GAMM</name>
<organism evidence="1 2">
    <name type="scientific">Vreelandella titanicae</name>
    <dbReference type="NCBI Taxonomy" id="664683"/>
    <lineage>
        <taxon>Bacteria</taxon>
        <taxon>Pseudomonadati</taxon>
        <taxon>Pseudomonadota</taxon>
        <taxon>Gammaproteobacteria</taxon>
        <taxon>Oceanospirillales</taxon>
        <taxon>Halomonadaceae</taxon>
        <taxon>Vreelandella</taxon>
    </lineage>
</organism>
<protein>
    <submittedName>
        <fullName evidence="1">Uncharacterized protein</fullName>
    </submittedName>
</protein>
<reference evidence="1 2" key="1">
    <citation type="submission" date="2019-12" db="EMBL/GenBank/DDBJ databases">
        <title>Genome sequencing and assembly of endphytes of Porphyra tenera.</title>
        <authorList>
            <person name="Park J.M."/>
            <person name="Shin R."/>
            <person name="Jo S.H."/>
        </authorList>
    </citation>
    <scope>NUCLEOTIDE SEQUENCE [LARGE SCALE GENOMIC DNA]</scope>
    <source>
        <strain evidence="1 2">GPM3</strain>
    </source>
</reference>
<dbReference type="Gene3D" id="3.90.175.10">
    <property type="entry name" value="Diphtheria Toxin, domain 1"/>
    <property type="match status" value="1"/>
</dbReference>
<evidence type="ECO:0000313" key="1">
    <source>
        <dbReference type="EMBL" id="QKS25320.1"/>
    </source>
</evidence>
<gene>
    <name evidence="1" type="ORF">FX987_03116</name>
</gene>